<organism evidence="8 9">
    <name type="scientific">Mucuna pruriens</name>
    <name type="common">Velvet bean</name>
    <name type="synonym">Dolichos pruriens</name>
    <dbReference type="NCBI Taxonomy" id="157652"/>
    <lineage>
        <taxon>Eukaryota</taxon>
        <taxon>Viridiplantae</taxon>
        <taxon>Streptophyta</taxon>
        <taxon>Embryophyta</taxon>
        <taxon>Tracheophyta</taxon>
        <taxon>Spermatophyta</taxon>
        <taxon>Magnoliopsida</taxon>
        <taxon>eudicotyledons</taxon>
        <taxon>Gunneridae</taxon>
        <taxon>Pentapetalae</taxon>
        <taxon>rosids</taxon>
        <taxon>fabids</taxon>
        <taxon>Fabales</taxon>
        <taxon>Fabaceae</taxon>
        <taxon>Papilionoideae</taxon>
        <taxon>50 kb inversion clade</taxon>
        <taxon>NPAAA clade</taxon>
        <taxon>indigoferoid/millettioid clade</taxon>
        <taxon>Phaseoleae</taxon>
        <taxon>Mucuna</taxon>
    </lineage>
</organism>
<keyword evidence="3 5" id="KW-0863">Zinc-finger</keyword>
<evidence type="ECO:0000256" key="1">
    <source>
        <dbReference type="ARBA" id="ARBA00005889"/>
    </source>
</evidence>
<keyword evidence="4 6" id="KW-0862">Zinc</keyword>
<keyword evidence="9" id="KW-1185">Reference proteome</keyword>
<comment type="subcellular location">
    <subcellularLocation>
        <location evidence="6">Nucleus</location>
    </subcellularLocation>
</comment>
<reference evidence="8" key="1">
    <citation type="submission" date="2018-05" db="EMBL/GenBank/DDBJ databases">
        <title>Draft genome of Mucuna pruriens seed.</title>
        <authorList>
            <person name="Nnadi N.E."/>
            <person name="Vos R."/>
            <person name="Hasami M.H."/>
            <person name="Devisetty U.K."/>
            <person name="Aguiy J.C."/>
        </authorList>
    </citation>
    <scope>NUCLEOTIDE SEQUENCE [LARGE SCALE GENOMIC DNA]</scope>
    <source>
        <strain evidence="8">JCA_2017</strain>
    </source>
</reference>
<keyword evidence="6" id="KW-0539">Nucleus</keyword>
<evidence type="ECO:0000259" key="7">
    <source>
        <dbReference type="PROSITE" id="PS50966"/>
    </source>
</evidence>
<dbReference type="Proteomes" id="UP000257109">
    <property type="component" value="Unassembled WGS sequence"/>
</dbReference>
<evidence type="ECO:0000313" key="8">
    <source>
        <dbReference type="EMBL" id="RDX91158.1"/>
    </source>
</evidence>
<evidence type="ECO:0000256" key="4">
    <source>
        <dbReference type="ARBA" id="ARBA00022833"/>
    </source>
</evidence>
<dbReference type="InterPro" id="IPR006564">
    <property type="entry name" value="Znf_PMZ"/>
</dbReference>
<comment type="similarity">
    <text evidence="1 6">Belongs to the FHY3/FAR1 family.</text>
</comment>
<name>A0A371GKT4_MUCPR</name>
<comment type="caution">
    <text evidence="8">The sequence shown here is derived from an EMBL/GenBank/DDBJ whole genome shotgun (WGS) entry which is preliminary data.</text>
</comment>
<dbReference type="SMART" id="SM00575">
    <property type="entry name" value="ZnF_PMZ"/>
    <property type="match status" value="1"/>
</dbReference>
<protein>
    <recommendedName>
        <fullName evidence="6">Protein FAR1-RELATED SEQUENCE</fullName>
    </recommendedName>
</protein>
<evidence type="ECO:0000256" key="2">
    <source>
        <dbReference type="ARBA" id="ARBA00022723"/>
    </source>
</evidence>
<dbReference type="PANTHER" id="PTHR31669">
    <property type="entry name" value="PROTEIN FAR1-RELATED SEQUENCE 10-RELATED"/>
    <property type="match status" value="1"/>
</dbReference>
<keyword evidence="2 6" id="KW-0479">Metal-binding</keyword>
<feature type="non-terminal residue" evidence="8">
    <location>
        <position position="1"/>
    </location>
</feature>
<dbReference type="InterPro" id="IPR031052">
    <property type="entry name" value="FHY3/FAR1"/>
</dbReference>
<evidence type="ECO:0000256" key="6">
    <source>
        <dbReference type="RuleBase" id="RU367018"/>
    </source>
</evidence>
<dbReference type="OrthoDB" id="1436478at2759"/>
<sequence length="211" mass="24409">MEHSPLLQQVAQIYTLTIFDLFQKEYDKYFATYIEKGNEGEPNHEYLISVCNENGEFKVSFNPSIGTISCSCRKFETFGILCCHAIKILNQYIRKRWTRNAKNGCVKDSYGRNVQEDANLDSTQWYREVCPKLVKIATCASNCREVYSFVEKAIEELSKQVYNICRENLGLVNNVNPSSFILNTNHIFLQAKGLKRKKNIVKNYKMSKELG</sequence>
<dbReference type="GO" id="GO:0005634">
    <property type="term" value="C:nucleus"/>
    <property type="evidence" value="ECO:0007669"/>
    <property type="project" value="UniProtKB-SubCell"/>
</dbReference>
<dbReference type="PANTHER" id="PTHR31669:SF281">
    <property type="entry name" value="PROTEIN FAR1-RELATED SEQUENCE"/>
    <property type="match status" value="1"/>
</dbReference>
<evidence type="ECO:0000313" key="9">
    <source>
        <dbReference type="Proteomes" id="UP000257109"/>
    </source>
</evidence>
<dbReference type="Pfam" id="PF04434">
    <property type="entry name" value="SWIM"/>
    <property type="match status" value="1"/>
</dbReference>
<dbReference type="InterPro" id="IPR007527">
    <property type="entry name" value="Znf_SWIM"/>
</dbReference>
<feature type="domain" description="SWIM-type" evidence="7">
    <location>
        <begin position="57"/>
        <end position="93"/>
    </location>
</feature>
<gene>
    <name evidence="8" type="primary">FAR1</name>
    <name evidence="8" type="ORF">CR513_26901</name>
</gene>
<evidence type="ECO:0000256" key="5">
    <source>
        <dbReference type="PROSITE-ProRule" id="PRU00325"/>
    </source>
</evidence>
<comment type="function">
    <text evidence="6">Putative transcription activator involved in regulating light control of development.</text>
</comment>
<dbReference type="EMBL" id="QJKJ01005190">
    <property type="protein sequence ID" value="RDX91158.1"/>
    <property type="molecule type" value="Genomic_DNA"/>
</dbReference>
<dbReference type="GO" id="GO:0008270">
    <property type="term" value="F:zinc ion binding"/>
    <property type="evidence" value="ECO:0007669"/>
    <property type="project" value="UniProtKB-UniRule"/>
</dbReference>
<dbReference type="GO" id="GO:0006355">
    <property type="term" value="P:regulation of DNA-templated transcription"/>
    <property type="evidence" value="ECO:0007669"/>
    <property type="project" value="UniProtKB-UniRule"/>
</dbReference>
<dbReference type="PROSITE" id="PS50966">
    <property type="entry name" value="ZF_SWIM"/>
    <property type="match status" value="1"/>
</dbReference>
<evidence type="ECO:0000256" key="3">
    <source>
        <dbReference type="ARBA" id="ARBA00022771"/>
    </source>
</evidence>
<proteinExistence type="inferred from homology"/>
<accession>A0A371GKT4</accession>
<dbReference type="AlphaFoldDB" id="A0A371GKT4"/>